<keyword evidence="2" id="KW-1185">Reference proteome</keyword>
<accession>A0A6A5TYH1</accession>
<reference evidence="1" key="1">
    <citation type="journal article" date="2020" name="Stud. Mycol.">
        <title>101 Dothideomycetes genomes: a test case for predicting lifestyles and emergence of pathogens.</title>
        <authorList>
            <person name="Haridas S."/>
            <person name="Albert R."/>
            <person name="Binder M."/>
            <person name="Bloem J."/>
            <person name="Labutti K."/>
            <person name="Salamov A."/>
            <person name="Andreopoulos B."/>
            <person name="Baker S."/>
            <person name="Barry K."/>
            <person name="Bills G."/>
            <person name="Bluhm B."/>
            <person name="Cannon C."/>
            <person name="Castanera R."/>
            <person name="Culley D."/>
            <person name="Daum C."/>
            <person name="Ezra D."/>
            <person name="Gonzalez J."/>
            <person name="Henrissat B."/>
            <person name="Kuo A."/>
            <person name="Liang C."/>
            <person name="Lipzen A."/>
            <person name="Lutzoni F."/>
            <person name="Magnuson J."/>
            <person name="Mondo S."/>
            <person name="Nolan M."/>
            <person name="Ohm R."/>
            <person name="Pangilinan J."/>
            <person name="Park H.-J."/>
            <person name="Ramirez L."/>
            <person name="Alfaro M."/>
            <person name="Sun H."/>
            <person name="Tritt A."/>
            <person name="Yoshinaga Y."/>
            <person name="Zwiers L.-H."/>
            <person name="Turgeon B."/>
            <person name="Goodwin S."/>
            <person name="Spatafora J."/>
            <person name="Crous P."/>
            <person name="Grigoriev I."/>
        </authorList>
    </citation>
    <scope>NUCLEOTIDE SEQUENCE</scope>
    <source>
        <strain evidence="1">CBS 675.92</strain>
    </source>
</reference>
<gene>
    <name evidence="1" type="ORF">CC80DRAFT_547569</name>
</gene>
<dbReference type="Proteomes" id="UP000800035">
    <property type="component" value="Unassembled WGS sequence"/>
</dbReference>
<protein>
    <submittedName>
        <fullName evidence="1">Uncharacterized protein</fullName>
    </submittedName>
</protein>
<proteinExistence type="predicted"/>
<name>A0A6A5TYH1_9PLEO</name>
<dbReference type="AlphaFoldDB" id="A0A6A5TYH1"/>
<organism evidence="1 2">
    <name type="scientific">Byssothecium circinans</name>
    <dbReference type="NCBI Taxonomy" id="147558"/>
    <lineage>
        <taxon>Eukaryota</taxon>
        <taxon>Fungi</taxon>
        <taxon>Dikarya</taxon>
        <taxon>Ascomycota</taxon>
        <taxon>Pezizomycotina</taxon>
        <taxon>Dothideomycetes</taxon>
        <taxon>Pleosporomycetidae</taxon>
        <taxon>Pleosporales</taxon>
        <taxon>Massarineae</taxon>
        <taxon>Massarinaceae</taxon>
        <taxon>Byssothecium</taxon>
    </lineage>
</organism>
<sequence>MADNATQFRFLDLPKDICLLVDEQLPITTKHAKIPVKGDNQRISYAPLQFSYSTARSDYIQHTGTDHIAIQSTIDDIEAAYVPTWYFEVWKSTNNALSSNSYL</sequence>
<evidence type="ECO:0000313" key="1">
    <source>
        <dbReference type="EMBL" id="KAF1957675.1"/>
    </source>
</evidence>
<dbReference type="OrthoDB" id="3798190at2759"/>
<dbReference type="EMBL" id="ML976989">
    <property type="protein sequence ID" value="KAF1957675.1"/>
    <property type="molecule type" value="Genomic_DNA"/>
</dbReference>
<evidence type="ECO:0000313" key="2">
    <source>
        <dbReference type="Proteomes" id="UP000800035"/>
    </source>
</evidence>